<dbReference type="Gene3D" id="1.20.120.330">
    <property type="entry name" value="Nucleotidyltransferases domain 2"/>
    <property type="match status" value="1"/>
</dbReference>
<reference evidence="2 3" key="1">
    <citation type="submission" date="2016-10" db="EMBL/GenBank/DDBJ databases">
        <authorList>
            <person name="de Groot N.N."/>
        </authorList>
    </citation>
    <scope>NUCLEOTIDE SEQUENCE [LARGE SCALE GENOMIC DNA]</scope>
    <source>
        <strain evidence="2 3">NLAE-zl-C500</strain>
    </source>
</reference>
<organism evidence="2 3">
    <name type="scientific">Bacteroides ovatus</name>
    <dbReference type="NCBI Taxonomy" id="28116"/>
    <lineage>
        <taxon>Bacteria</taxon>
        <taxon>Pseudomonadati</taxon>
        <taxon>Bacteroidota</taxon>
        <taxon>Bacteroidia</taxon>
        <taxon>Bacteroidales</taxon>
        <taxon>Bacteroidaceae</taxon>
        <taxon>Bacteroides</taxon>
    </lineage>
</organism>
<dbReference type="CDD" id="cd05403">
    <property type="entry name" value="NT_KNTase_like"/>
    <property type="match status" value="1"/>
</dbReference>
<gene>
    <name evidence="2" type="ORF">SAMN05192581_101571</name>
</gene>
<dbReference type="SUPFAM" id="SSF81301">
    <property type="entry name" value="Nucleotidyltransferase"/>
    <property type="match status" value="1"/>
</dbReference>
<dbReference type="SMART" id="SM00748">
    <property type="entry name" value="HEPN"/>
    <property type="match status" value="1"/>
</dbReference>
<protein>
    <submittedName>
        <fullName evidence="2">HEPN domain-containing protein</fullName>
    </submittedName>
</protein>
<dbReference type="PANTHER" id="PTHR33933:SF1">
    <property type="entry name" value="PROTEIN ADENYLYLTRANSFERASE MNTA-RELATED"/>
    <property type="match status" value="1"/>
</dbReference>
<dbReference type="AlphaFoldDB" id="A0A1G6G4T4"/>
<dbReference type="Proteomes" id="UP000183670">
    <property type="component" value="Unassembled WGS sequence"/>
</dbReference>
<proteinExistence type="predicted"/>
<evidence type="ECO:0000313" key="3">
    <source>
        <dbReference type="Proteomes" id="UP000183670"/>
    </source>
</evidence>
<dbReference type="RefSeq" id="WP_074557932.1">
    <property type="nucleotide sequence ID" value="NZ_FMYE01000015.1"/>
</dbReference>
<dbReference type="SUPFAM" id="SSF81593">
    <property type="entry name" value="Nucleotidyltransferase substrate binding subunit/domain"/>
    <property type="match status" value="1"/>
</dbReference>
<dbReference type="PANTHER" id="PTHR33933">
    <property type="entry name" value="NUCLEOTIDYLTRANSFERASE"/>
    <property type="match status" value="1"/>
</dbReference>
<dbReference type="InterPro" id="IPR043519">
    <property type="entry name" value="NT_sf"/>
</dbReference>
<dbReference type="InterPro" id="IPR052548">
    <property type="entry name" value="Type_VII_TA_antitoxin"/>
</dbReference>
<dbReference type="InterPro" id="IPR007842">
    <property type="entry name" value="HEPN_dom"/>
</dbReference>
<evidence type="ECO:0000313" key="2">
    <source>
        <dbReference type="EMBL" id="SDB76992.1"/>
    </source>
</evidence>
<feature type="domain" description="HEPN" evidence="1">
    <location>
        <begin position="161"/>
        <end position="281"/>
    </location>
</feature>
<evidence type="ECO:0000259" key="1">
    <source>
        <dbReference type="PROSITE" id="PS50910"/>
    </source>
</evidence>
<accession>A0A1G6G4T4</accession>
<dbReference type="EMBL" id="FMYE01000015">
    <property type="protein sequence ID" value="SDB76992.1"/>
    <property type="molecule type" value="Genomic_DNA"/>
</dbReference>
<dbReference type="PROSITE" id="PS50910">
    <property type="entry name" value="HEPN"/>
    <property type="match status" value="1"/>
</dbReference>
<dbReference type="Gene3D" id="3.30.460.10">
    <property type="entry name" value="Beta Polymerase, domain 2"/>
    <property type="match status" value="1"/>
</dbReference>
<name>A0A1G6G4T4_BACOV</name>
<dbReference type="Pfam" id="PF05168">
    <property type="entry name" value="HEPN"/>
    <property type="match status" value="1"/>
</dbReference>
<sequence>MKKSIKRLPKRTQEELTVLLDLVRKSIENCQMVILFGSYARGNYVLWDSNIEFGVHTSYQSDYDILVVVTGQTKYVERKLHRITNQYHDLFAGRRHAFPQFVVEHINTVNRNLEVSQYFFTDIVKEGIMLYNSGKHELAKPRKLSFKEIRDIAQKEFDRLYPYACNFFDLVKICLSKEDYNLSAFLLHQTCEKLYYTILMVFTNYLPKTHKVKELGGMVKRFSQELTTVFPQNTGSEKECFDLLCRSYIESRYNKDFGISQEQLEYLISRVDILRDVTERLCKEKIAEYDTMTESVDTIV</sequence>